<comment type="catalytic activity">
    <reaction evidence="2">
        <text>L-proline + NADP(+) = (S)-1-pyrroline-5-carboxylate + NADPH + 2 H(+)</text>
        <dbReference type="Rhea" id="RHEA:14109"/>
        <dbReference type="ChEBI" id="CHEBI:15378"/>
        <dbReference type="ChEBI" id="CHEBI:17388"/>
        <dbReference type="ChEBI" id="CHEBI:57783"/>
        <dbReference type="ChEBI" id="CHEBI:58349"/>
        <dbReference type="ChEBI" id="CHEBI:60039"/>
        <dbReference type="EC" id="1.5.1.2"/>
    </reaction>
</comment>
<comment type="catalytic activity">
    <reaction evidence="2">
        <text>L-proline + NAD(+) = (S)-1-pyrroline-5-carboxylate + NADH + 2 H(+)</text>
        <dbReference type="Rhea" id="RHEA:14105"/>
        <dbReference type="ChEBI" id="CHEBI:15378"/>
        <dbReference type="ChEBI" id="CHEBI:17388"/>
        <dbReference type="ChEBI" id="CHEBI:57540"/>
        <dbReference type="ChEBI" id="CHEBI:57945"/>
        <dbReference type="ChEBI" id="CHEBI:60039"/>
        <dbReference type="EC" id="1.5.1.2"/>
    </reaction>
</comment>
<dbReference type="PANTHER" id="PTHR11645">
    <property type="entry name" value="PYRROLINE-5-CARBOXYLATE REDUCTASE"/>
    <property type="match status" value="1"/>
</dbReference>
<keyword evidence="6" id="KW-1185">Reference proteome</keyword>
<evidence type="ECO:0000259" key="4">
    <source>
        <dbReference type="Pfam" id="PF14748"/>
    </source>
</evidence>
<comment type="function">
    <text evidence="2">Catalyzes the reduction of 1-pyrroline-5-carboxylate (PCA) to L-proline.</text>
</comment>
<comment type="pathway">
    <text evidence="2">Amino-acid biosynthesis; L-proline biosynthesis; L-proline from L-glutamate 5-semialdehyde: step 1/1.</text>
</comment>
<evidence type="ECO:0000313" key="5">
    <source>
        <dbReference type="EMBL" id="MFC5988895.1"/>
    </source>
</evidence>
<dbReference type="RefSeq" id="WP_379896415.1">
    <property type="nucleotide sequence ID" value="NZ_CBCSCT010000007.1"/>
</dbReference>
<keyword evidence="2" id="KW-0521">NADP</keyword>
<dbReference type="EC" id="1.5.1.2" evidence="2"/>
<dbReference type="SUPFAM" id="SSF48179">
    <property type="entry name" value="6-phosphogluconate dehydrogenase C-terminal domain-like"/>
    <property type="match status" value="1"/>
</dbReference>
<dbReference type="NCBIfam" id="NF005814">
    <property type="entry name" value="PRK07680.1"/>
    <property type="match status" value="1"/>
</dbReference>
<keyword evidence="2" id="KW-0641">Proline biosynthesis</keyword>
<dbReference type="HAMAP" id="MF_01925">
    <property type="entry name" value="P5C_reductase"/>
    <property type="match status" value="1"/>
</dbReference>
<keyword evidence="2" id="KW-0028">Amino-acid biosynthesis</keyword>
<feature type="domain" description="Pyrroline-5-carboxylate reductase catalytic N-terminal" evidence="3">
    <location>
        <begin position="3"/>
        <end position="97"/>
    </location>
</feature>
<keyword evidence="2" id="KW-0560">Oxidoreductase</keyword>
<dbReference type="PANTHER" id="PTHR11645:SF51">
    <property type="entry name" value="COME OPERON PROTEIN 4"/>
    <property type="match status" value="1"/>
</dbReference>
<dbReference type="InterPro" id="IPR036291">
    <property type="entry name" value="NAD(P)-bd_dom_sf"/>
</dbReference>
<comment type="subcellular location">
    <subcellularLocation>
        <location evidence="2">Cytoplasm</location>
    </subcellularLocation>
</comment>
<comment type="similarity">
    <text evidence="1 2">Belongs to the pyrroline-5-carboxylate reductase family.</text>
</comment>
<dbReference type="EMBL" id="JBHSQV010000185">
    <property type="protein sequence ID" value="MFC5988895.1"/>
    <property type="molecule type" value="Genomic_DNA"/>
</dbReference>
<protein>
    <recommendedName>
        <fullName evidence="2">Pyrroline-5-carboxylate reductase</fullName>
        <shortName evidence="2">P5C reductase</shortName>
        <shortName evidence="2">P5CR</shortName>
        <ecNumber evidence="2">1.5.1.2</ecNumber>
    </recommendedName>
    <alternativeName>
        <fullName evidence="2">PCA reductase</fullName>
    </alternativeName>
</protein>
<evidence type="ECO:0000256" key="2">
    <source>
        <dbReference type="HAMAP-Rule" id="MF_01925"/>
    </source>
</evidence>
<reference evidence="6" key="1">
    <citation type="journal article" date="2019" name="Int. J. Syst. Evol. Microbiol.">
        <title>The Global Catalogue of Microorganisms (GCM) 10K type strain sequencing project: providing services to taxonomists for standard genome sequencing and annotation.</title>
        <authorList>
            <consortium name="The Broad Institute Genomics Platform"/>
            <consortium name="The Broad Institute Genome Sequencing Center for Infectious Disease"/>
            <person name="Wu L."/>
            <person name="Ma J."/>
        </authorList>
    </citation>
    <scope>NUCLEOTIDE SEQUENCE [LARGE SCALE GENOMIC DNA]</scope>
    <source>
        <strain evidence="6">CCM 8749</strain>
    </source>
</reference>
<dbReference type="InterPro" id="IPR008927">
    <property type="entry name" value="6-PGluconate_DH-like_C_sf"/>
</dbReference>
<sequence length="276" mass="30319">MNIGFIGTGSMGTILIESFIKTGAIKQENINIHNRSKEKAELLQIKYPGIHIAENCQQLAAGSDLIMICVKPLEYKNVLEQMSCSLTKEHIIVSITSPVLIKHLEYQTPCKIAKVIPSVTNFACSGASLCIFGERMEPDDRTYVHQLFSAISTPIEIQEEYTRVTSDISSCGPAFISYFLLQFVQAAVDVTGISKEHATKLASEMLLGTGKLLTSGNFTPETLIQKVSVPGGITAEGIRYMSLQLDGVFNQLIHTTHTKYNEDLEKVEAMVGTKVD</sequence>
<dbReference type="Gene3D" id="3.40.50.720">
    <property type="entry name" value="NAD(P)-binding Rossmann-like Domain"/>
    <property type="match status" value="1"/>
</dbReference>
<accession>A0ABW1IUX4</accession>
<dbReference type="Gene3D" id="1.10.3730.10">
    <property type="entry name" value="ProC C-terminal domain-like"/>
    <property type="match status" value="1"/>
</dbReference>
<dbReference type="InterPro" id="IPR028939">
    <property type="entry name" value="P5C_Rdtase_cat_N"/>
</dbReference>
<evidence type="ECO:0000256" key="1">
    <source>
        <dbReference type="ARBA" id="ARBA00005525"/>
    </source>
</evidence>
<dbReference type="SUPFAM" id="SSF51735">
    <property type="entry name" value="NAD(P)-binding Rossmann-fold domains"/>
    <property type="match status" value="1"/>
</dbReference>
<dbReference type="Pfam" id="PF14748">
    <property type="entry name" value="P5CR_dimer"/>
    <property type="match status" value="1"/>
</dbReference>
<dbReference type="PIRSF" id="PIRSF000193">
    <property type="entry name" value="Pyrrol-5-carb_rd"/>
    <property type="match status" value="1"/>
</dbReference>
<dbReference type="Proteomes" id="UP001596250">
    <property type="component" value="Unassembled WGS sequence"/>
</dbReference>
<organism evidence="5 6">
    <name type="scientific">Marinicrinis lubricantis</name>
    <dbReference type="NCBI Taxonomy" id="2086470"/>
    <lineage>
        <taxon>Bacteria</taxon>
        <taxon>Bacillati</taxon>
        <taxon>Bacillota</taxon>
        <taxon>Bacilli</taxon>
        <taxon>Bacillales</taxon>
        <taxon>Paenibacillaceae</taxon>
    </lineage>
</organism>
<dbReference type="Pfam" id="PF03807">
    <property type="entry name" value="F420_oxidored"/>
    <property type="match status" value="1"/>
</dbReference>
<dbReference type="InterPro" id="IPR000304">
    <property type="entry name" value="Pyrroline-COOH_reductase"/>
</dbReference>
<evidence type="ECO:0000313" key="6">
    <source>
        <dbReference type="Proteomes" id="UP001596250"/>
    </source>
</evidence>
<proteinExistence type="inferred from homology"/>
<evidence type="ECO:0000259" key="3">
    <source>
        <dbReference type="Pfam" id="PF03807"/>
    </source>
</evidence>
<dbReference type="InterPro" id="IPR029036">
    <property type="entry name" value="P5CR_dimer"/>
</dbReference>
<feature type="domain" description="Pyrroline-5-carboxylate reductase dimerisation" evidence="4">
    <location>
        <begin position="159"/>
        <end position="262"/>
    </location>
</feature>
<name>A0ABW1IUX4_9BACL</name>
<comment type="caution">
    <text evidence="5">The sequence shown here is derived from an EMBL/GenBank/DDBJ whole genome shotgun (WGS) entry which is preliminary data.</text>
</comment>
<keyword evidence="2" id="KW-0963">Cytoplasm</keyword>
<gene>
    <name evidence="5" type="primary">comER</name>
    <name evidence="2" type="synonym">proC</name>
    <name evidence="5" type="ORF">ACFPXP_21030</name>
</gene>